<evidence type="ECO:0000313" key="2">
    <source>
        <dbReference type="EMBL" id="KFD48518.1"/>
    </source>
</evidence>
<organism evidence="2 3">
    <name type="scientific">Trichuris suis</name>
    <name type="common">pig whipworm</name>
    <dbReference type="NCBI Taxonomy" id="68888"/>
    <lineage>
        <taxon>Eukaryota</taxon>
        <taxon>Metazoa</taxon>
        <taxon>Ecdysozoa</taxon>
        <taxon>Nematoda</taxon>
        <taxon>Enoplea</taxon>
        <taxon>Dorylaimia</taxon>
        <taxon>Trichinellida</taxon>
        <taxon>Trichuridae</taxon>
        <taxon>Trichuris</taxon>
    </lineage>
</organism>
<protein>
    <submittedName>
        <fullName evidence="2">Uncharacterized protein</fullName>
    </submittedName>
</protein>
<evidence type="ECO:0000256" key="1">
    <source>
        <dbReference type="SAM" id="MobiDB-lite"/>
    </source>
</evidence>
<feature type="region of interest" description="Disordered" evidence="1">
    <location>
        <begin position="1"/>
        <end position="47"/>
    </location>
</feature>
<reference evidence="2 3" key="1">
    <citation type="journal article" date="2014" name="Nat. Genet.">
        <title>Genome and transcriptome of the porcine whipworm Trichuris suis.</title>
        <authorList>
            <person name="Jex A.R."/>
            <person name="Nejsum P."/>
            <person name="Schwarz E.M."/>
            <person name="Hu L."/>
            <person name="Young N.D."/>
            <person name="Hall R.S."/>
            <person name="Korhonen P.K."/>
            <person name="Liao S."/>
            <person name="Thamsborg S."/>
            <person name="Xia J."/>
            <person name="Xu P."/>
            <person name="Wang S."/>
            <person name="Scheerlinck J.P."/>
            <person name="Hofmann A."/>
            <person name="Sternberg P.W."/>
            <person name="Wang J."/>
            <person name="Gasser R.B."/>
        </authorList>
    </citation>
    <scope>NUCLEOTIDE SEQUENCE [LARGE SCALE GENOMIC DNA]</scope>
    <source>
        <strain evidence="2">DCEP-RM93M</strain>
    </source>
</reference>
<feature type="compositionally biased region" description="Polar residues" evidence="1">
    <location>
        <begin position="17"/>
        <end position="47"/>
    </location>
</feature>
<keyword evidence="3" id="KW-1185">Reference proteome</keyword>
<evidence type="ECO:0000313" key="3">
    <source>
        <dbReference type="Proteomes" id="UP000030764"/>
    </source>
</evidence>
<proteinExistence type="predicted"/>
<accession>A0A085LU72</accession>
<name>A0A085LU72_9BILA</name>
<dbReference type="Proteomes" id="UP000030764">
    <property type="component" value="Unassembled WGS sequence"/>
</dbReference>
<dbReference type="AlphaFoldDB" id="A0A085LU72"/>
<sequence>MGKGRRNKRRVRRKLTETANHSHPSNYRQQAIANSQNSNDDNGKTRNNCSNKCSASFSQNTQVFALIKENKQGSGT</sequence>
<dbReference type="EMBL" id="KL363291">
    <property type="protein sequence ID" value="KFD48518.1"/>
    <property type="molecule type" value="Genomic_DNA"/>
</dbReference>
<gene>
    <name evidence="2" type="ORF">M513_10595</name>
</gene>
<feature type="compositionally biased region" description="Basic residues" evidence="1">
    <location>
        <begin position="1"/>
        <end position="13"/>
    </location>
</feature>